<feature type="compositionally biased region" description="Low complexity" evidence="3">
    <location>
        <begin position="486"/>
        <end position="498"/>
    </location>
</feature>
<feature type="region of interest" description="Disordered" evidence="3">
    <location>
        <begin position="275"/>
        <end position="305"/>
    </location>
</feature>
<feature type="compositionally biased region" description="Polar residues" evidence="3">
    <location>
        <begin position="440"/>
        <end position="449"/>
    </location>
</feature>
<evidence type="ECO:0000313" key="6">
    <source>
        <dbReference type="Proteomes" id="UP000265000"/>
    </source>
</evidence>
<dbReference type="SMART" id="SM01257">
    <property type="entry name" value="KRAP_IP3R_bind"/>
    <property type="match status" value="1"/>
</dbReference>
<keyword evidence="6" id="KW-1185">Reference proteome</keyword>
<feature type="region of interest" description="Disordered" evidence="3">
    <location>
        <begin position="692"/>
        <end position="721"/>
    </location>
</feature>
<dbReference type="Pfam" id="PF14722">
    <property type="entry name" value="KRAP_IP3R_bind"/>
    <property type="match status" value="1"/>
</dbReference>
<dbReference type="CTD" id="6744"/>
<feature type="region of interest" description="Disordered" evidence="3">
    <location>
        <begin position="1182"/>
        <end position="1269"/>
    </location>
</feature>
<accession>A0A3Q2T3E6</accession>
<organism evidence="5 6">
    <name type="scientific">Fundulus heteroclitus</name>
    <name type="common">Killifish</name>
    <name type="synonym">Mummichog</name>
    <dbReference type="NCBI Taxonomy" id="8078"/>
    <lineage>
        <taxon>Eukaryota</taxon>
        <taxon>Metazoa</taxon>
        <taxon>Chordata</taxon>
        <taxon>Craniata</taxon>
        <taxon>Vertebrata</taxon>
        <taxon>Euteleostomi</taxon>
        <taxon>Actinopterygii</taxon>
        <taxon>Neopterygii</taxon>
        <taxon>Teleostei</taxon>
        <taxon>Neoteleostei</taxon>
        <taxon>Acanthomorphata</taxon>
        <taxon>Ovalentaria</taxon>
        <taxon>Atherinomorphae</taxon>
        <taxon>Cyprinodontiformes</taxon>
        <taxon>Fundulidae</taxon>
        <taxon>Fundulus</taxon>
    </lineage>
</organism>
<feature type="compositionally biased region" description="Polar residues" evidence="3">
    <location>
        <begin position="55"/>
        <end position="72"/>
    </location>
</feature>
<dbReference type="GeneID" id="105927547"/>
<feature type="compositionally biased region" description="Basic and acidic residues" evidence="3">
    <location>
        <begin position="399"/>
        <end position="408"/>
    </location>
</feature>
<dbReference type="InterPro" id="IPR043444">
    <property type="entry name" value="TESPA1-like"/>
</dbReference>
<feature type="compositionally biased region" description="Polar residues" evidence="3">
    <location>
        <begin position="646"/>
        <end position="657"/>
    </location>
</feature>
<feature type="compositionally biased region" description="Polar residues" evidence="3">
    <location>
        <begin position="911"/>
        <end position="927"/>
    </location>
</feature>
<feature type="region of interest" description="Disordered" evidence="3">
    <location>
        <begin position="794"/>
        <end position="866"/>
    </location>
</feature>
<dbReference type="Proteomes" id="UP000265000">
    <property type="component" value="Unplaced"/>
</dbReference>
<dbReference type="Pfam" id="PF14723">
    <property type="entry name" value="SSFA2_C"/>
    <property type="match status" value="1"/>
</dbReference>
<feature type="domain" description="ITPR-interacting" evidence="4">
    <location>
        <begin position="153"/>
        <end position="318"/>
    </location>
</feature>
<dbReference type="OrthoDB" id="1924287at2759"/>
<feature type="compositionally biased region" description="Basic and acidic residues" evidence="3">
    <location>
        <begin position="1201"/>
        <end position="1210"/>
    </location>
</feature>
<evidence type="ECO:0000259" key="4">
    <source>
        <dbReference type="SMART" id="SM01257"/>
    </source>
</evidence>
<feature type="compositionally biased region" description="Low complexity" evidence="3">
    <location>
        <begin position="1186"/>
        <end position="1199"/>
    </location>
</feature>
<sequence length="1315" mass="143723">MTKTTHAKMDAAVLERPEPTVGPVTMANERRQAWARSRDSIGQGSKADCRDSQRPQEVQSNGDAPSQDTGQIPSKIDTWLIDCRTPLEASLDDQNSSPTKGVKSGCSFEDDLSLGDEALSLRTKVGPKANHLQPKSNQTEDCFDILADQKRTQYKEKGRSMNSTGSGKSSTVSSVSELLDMYEEDPEEILYNLGFGEDEPDLSSKIPPRFFSSLSSARGIDIKIFLGAQLQRMELENPNYALTSRFRQIEVFTKVANGFLEVYSHVSGQPVNRFVCKDQGGNGGQGEQEGNGEEQPSQKKNTPAKAMAKLLRKISRNNMLGSISDSPEGVSPNQNTPLNGHTASPELAHVNGQPRSATEHDRSSTNSGHQVEMVSQKHSRRKDNFPLATVTEEASGPGESDRLTEKSPEQSSTAPEHQPDSADLHSAHQKTEREGDQVAKQETNLTSTPEKALFKPAPPHLIQLRTENADSFDMEEIHTNDDEAPSSRTSRTTDLSRTVSQQSDSSGFAEEPSGDSSSYLKVQESCDSCDSETTVTSHPSQDVATPQPLDQQAFDLPDGREDKAGPAAPAKTELSGSSTEEEVHKEGLDLEQVPHYTVHQLPTSRLAGEGEQLDSRDRTDADTEPQPDQAQSMPACEREHQHRTESSQNPPVSGQEPQRTEGAEEKALESGSVPSVPLSPVLSALNRAKKNQLREMGKHSSVQSDNPPQTTGGRPGRGGAIRMQRSCSLPCSLLSPSKVVSSVRIQFGQGQAFCTPPRYSFKYTQRDGEQMEDAVMEEKDEGEQSNCLSTLIINPGSKEKAPASIPPKLIPRHPMQSSMSLHTSSPPPDFPLGHGTSWSTQSVPDLSSSHQQPSQFPLSTHQNQQNWSPGHTMFPKHSDVAPGFQTSPFPIPGSYPYAQYHYISPPYVSNQHEPSNRHYSSLTSLHQPATPPAPPYGSLINLHQPHPSSAPHILGLGPLAPGTPPLHLQGYNASFSHPLPFPAAPPGHQFGSPYYGAQGYNVSPHLHPGLPPTAATGSGPGRCPSSTEMQLRKVLHEIRGTVQSLGQSRISSPDLFGELRASQQSLAEFQQKRRSLNMFRSQMMDLELSIMRQQAAVYKHLSPADRMEAEELQCLRSAVREELQELEQQLEDRLLDLSPHSRLRGLHRDNSVESLSTTSALRAMEPVSDLLREQFFLQSELGYEGRGPSSVPSTRSPSPVRRREGEDGRQKQGVYRASINITPAPPGRPNAHTERVVEEEEGQRDGDGVEDKGGERDTAPGREGELGKLGAANFQQLIREIRESVAQEVRREIYNELLAAASPQGSSVSGQQHPA</sequence>
<feature type="region of interest" description="Disordered" evidence="3">
    <location>
        <begin position="911"/>
        <end position="930"/>
    </location>
</feature>
<dbReference type="PANTHER" id="PTHR17469">
    <property type="entry name" value="SPERM SPECIFIC ANTIGEN 2-RELATED"/>
    <property type="match status" value="1"/>
</dbReference>
<feature type="region of interest" description="Disordered" evidence="3">
    <location>
        <begin position="319"/>
        <end position="680"/>
    </location>
</feature>
<evidence type="ECO:0000313" key="5">
    <source>
        <dbReference type="Ensembl" id="ENSFHEP00000008453.1"/>
    </source>
</evidence>
<dbReference type="InterPro" id="IPR029325">
    <property type="entry name" value="ITPR-bd"/>
</dbReference>
<feature type="compositionally biased region" description="Polar residues" evidence="3">
    <location>
        <begin position="319"/>
        <end position="342"/>
    </location>
</feature>
<feature type="compositionally biased region" description="Gly residues" evidence="3">
    <location>
        <begin position="280"/>
        <end position="289"/>
    </location>
</feature>
<proteinExistence type="predicted"/>
<dbReference type="GO" id="GO:0005102">
    <property type="term" value="F:signaling receptor binding"/>
    <property type="evidence" value="ECO:0007669"/>
    <property type="project" value="InterPro"/>
</dbReference>
<feature type="compositionally biased region" description="Basic and acidic residues" evidence="3">
    <location>
        <begin position="636"/>
        <end position="645"/>
    </location>
</feature>
<keyword evidence="1 2" id="KW-0175">Coiled coil</keyword>
<feature type="compositionally biased region" description="Polar residues" evidence="3">
    <location>
        <begin position="514"/>
        <end position="550"/>
    </location>
</feature>
<feature type="compositionally biased region" description="Basic and acidic residues" evidence="3">
    <location>
        <begin position="1243"/>
        <end position="1266"/>
    </location>
</feature>
<feature type="coiled-coil region" evidence="2">
    <location>
        <begin position="1109"/>
        <end position="1136"/>
    </location>
</feature>
<feature type="compositionally biased region" description="Basic and acidic residues" evidence="3">
    <location>
        <begin position="28"/>
        <end position="39"/>
    </location>
</feature>
<feature type="compositionally biased region" description="Low complexity" evidence="3">
    <location>
        <begin position="669"/>
        <end position="680"/>
    </location>
</feature>
<protein>
    <submittedName>
        <fullName evidence="5">ITPR interacting domain containing 2</fullName>
    </submittedName>
</protein>
<feature type="region of interest" description="Disordered" evidence="3">
    <location>
        <begin position="1"/>
        <end position="72"/>
    </location>
</feature>
<feature type="compositionally biased region" description="Basic and acidic residues" evidence="3">
    <location>
        <begin position="658"/>
        <end position="668"/>
    </location>
</feature>
<evidence type="ECO:0000256" key="1">
    <source>
        <dbReference type="ARBA" id="ARBA00023054"/>
    </source>
</evidence>
<reference evidence="5" key="1">
    <citation type="submission" date="2025-08" db="UniProtKB">
        <authorList>
            <consortium name="Ensembl"/>
        </authorList>
    </citation>
    <scope>IDENTIFICATION</scope>
</reference>
<evidence type="ECO:0000256" key="3">
    <source>
        <dbReference type="SAM" id="MobiDB-lite"/>
    </source>
</evidence>
<dbReference type="GeneTree" id="ENSGT00940000158532"/>
<evidence type="ECO:0000256" key="2">
    <source>
        <dbReference type="SAM" id="Coils"/>
    </source>
</evidence>
<dbReference type="PANTHER" id="PTHR17469:SF11">
    <property type="entry name" value="PROTEIN ITPRID2"/>
    <property type="match status" value="1"/>
</dbReference>
<dbReference type="InterPro" id="IPR029326">
    <property type="entry name" value="SSFA2_C"/>
</dbReference>
<name>A0A3Q2T3E6_FUNHE</name>
<feature type="compositionally biased region" description="Polar residues" evidence="3">
    <location>
        <begin position="815"/>
        <end position="824"/>
    </location>
</feature>
<dbReference type="STRING" id="8078.ENSFHEP00000008453"/>
<dbReference type="Ensembl" id="ENSFHET00000002113.1">
    <property type="protein sequence ID" value="ENSFHEP00000008453.1"/>
    <property type="gene ID" value="ENSFHEG00000009647.1"/>
</dbReference>
<feature type="compositionally biased region" description="Basic and acidic residues" evidence="3">
    <location>
        <begin position="7"/>
        <end position="18"/>
    </location>
</feature>
<feature type="compositionally biased region" description="Polar residues" evidence="3">
    <location>
        <begin position="836"/>
        <end position="866"/>
    </location>
</feature>
<reference evidence="5" key="2">
    <citation type="submission" date="2025-09" db="UniProtKB">
        <authorList>
            <consortium name="Ensembl"/>
        </authorList>
    </citation>
    <scope>IDENTIFICATION</scope>
</reference>
<feature type="compositionally biased region" description="Basic and acidic residues" evidence="3">
    <location>
        <begin position="417"/>
        <end position="439"/>
    </location>
</feature>
<feature type="region of interest" description="Disordered" evidence="3">
    <location>
        <begin position="1005"/>
        <end position="1026"/>
    </location>
</feature>